<dbReference type="FunFam" id="3.40.47.10:FF:000046">
    <property type="entry name" value="UPF0219 protein M1627_1703"/>
    <property type="match status" value="1"/>
</dbReference>
<gene>
    <name evidence="6" type="ORF">DRJ33_02280</name>
</gene>
<reference evidence="6 7" key="1">
    <citation type="submission" date="2018-06" db="EMBL/GenBank/DDBJ databases">
        <title>Extensive metabolic versatility and redundancy in microbially diverse, dynamic hydrothermal sediments.</title>
        <authorList>
            <person name="Dombrowski N."/>
            <person name="Teske A."/>
            <person name="Baker B.J."/>
        </authorList>
    </citation>
    <scope>NUCLEOTIDE SEQUENCE [LARGE SCALE GENOMIC DNA]</scope>
    <source>
        <strain evidence="6">B34_G17</strain>
    </source>
</reference>
<sequence length="357" mass="38501">MVWIMKPVKEVGIVGWGSYIPKYRVKIEEIARVWGKRGEWIKDDLLIEEKSVSGLDEDTATMSVEAAKNALKRAKISPSELGAVFVGTESKPYAVKPTSTIVAEAIGATPYVLAADLEFACKAGTEALQCCIGLVGSNMIKYGLAIGADTAQGAPADPLEYSAACGATAFIVGMASSNSVAKLEASVSYVTDTPDFWRRPGKPYPSHAEAFTGDPAYFKHIREAAQTLLSELGLKPSDFDYAVFHQPNGKFPLRVARQLGFTKEQLMAGYLVPWIGNTYAGSSVTGFSAVLDVAKPGQRILLVSYGSGAGSDAFSFIVQDAILEKQPLAPTVKEYIDRKELVDYSLYAKYRGKITLP</sequence>
<dbReference type="NCBIfam" id="NF003274">
    <property type="entry name" value="PRK04262.1"/>
    <property type="match status" value="1"/>
</dbReference>
<comment type="catalytic activity">
    <reaction evidence="4">
        <text>acetoacetyl-CoA + acetyl-CoA + H2O = (3S)-3-hydroxy-3-methylglutaryl-CoA + CoA + H(+)</text>
        <dbReference type="Rhea" id="RHEA:10188"/>
        <dbReference type="ChEBI" id="CHEBI:15377"/>
        <dbReference type="ChEBI" id="CHEBI:15378"/>
        <dbReference type="ChEBI" id="CHEBI:43074"/>
        <dbReference type="ChEBI" id="CHEBI:57286"/>
        <dbReference type="ChEBI" id="CHEBI:57287"/>
        <dbReference type="ChEBI" id="CHEBI:57288"/>
        <dbReference type="EC" id="2.3.3.10"/>
    </reaction>
</comment>
<dbReference type="GO" id="GO:0010142">
    <property type="term" value="P:farnesyl diphosphate biosynthetic process, mevalonate pathway"/>
    <property type="evidence" value="ECO:0007669"/>
    <property type="project" value="TreeGrafter"/>
</dbReference>
<comment type="subunit">
    <text evidence="4">Interacts with acetoacetyl-CoA thiolase that catalyzes the precedent step in the pathway and with a DUF35 protein. The acetoacetyl-CoA thiolase/HMG-CoA synthase complex channels the intermediate via a fused CoA-binding site, which allows for efficient coupling of the endergonic thiolase reaction with the exergonic HMGCS reaction.</text>
</comment>
<name>A0A497F0I5_9CREN</name>
<evidence type="ECO:0000256" key="1">
    <source>
        <dbReference type="ARBA" id="ARBA00022679"/>
    </source>
</evidence>
<accession>A0A497F0I5</accession>
<dbReference type="EMBL" id="QMQX01000027">
    <property type="protein sequence ID" value="RLE52967.1"/>
    <property type="molecule type" value="Genomic_DNA"/>
</dbReference>
<dbReference type="PANTHER" id="PTHR43323">
    <property type="entry name" value="3-HYDROXY-3-METHYLGLUTARYL COENZYME A SYNTHASE"/>
    <property type="match status" value="1"/>
</dbReference>
<dbReference type="SUPFAM" id="SSF53901">
    <property type="entry name" value="Thiolase-like"/>
    <property type="match status" value="2"/>
</dbReference>
<dbReference type="EC" id="2.3.3.10" evidence="4"/>
<dbReference type="GO" id="GO:0004421">
    <property type="term" value="F:hydroxymethylglutaryl-CoA synthase activity"/>
    <property type="evidence" value="ECO:0007669"/>
    <property type="project" value="UniProtKB-EC"/>
</dbReference>
<keyword evidence="3 4" id="KW-0012">Acyltransferase</keyword>
<protein>
    <recommendedName>
        <fullName evidence="4">Hydroxymethylglutaryl-CoA synthase</fullName>
        <shortName evidence="4">HMG-CoA synthase</shortName>
        <shortName evidence="4">HMGCS</shortName>
        <ecNumber evidence="4">2.3.3.10</ecNumber>
    </recommendedName>
</protein>
<evidence type="ECO:0000256" key="3">
    <source>
        <dbReference type="ARBA" id="ARBA00023315"/>
    </source>
</evidence>
<feature type="binding site" evidence="4">
    <location>
        <position position="277"/>
    </location>
    <ligand>
        <name>(3S)-3-hydroxy-3-methylglutaryl-CoA</name>
        <dbReference type="ChEBI" id="CHEBI:43074"/>
    </ligand>
</feature>
<proteinExistence type="inferred from homology"/>
<feature type="active site" description="Acyl-thioester intermediate" evidence="4">
    <location>
        <position position="121"/>
    </location>
</feature>
<dbReference type="GO" id="GO:0019287">
    <property type="term" value="P:isopentenyl diphosphate biosynthetic process, mevalonate pathway"/>
    <property type="evidence" value="ECO:0007669"/>
    <property type="project" value="UniProtKB-UniRule"/>
</dbReference>
<evidence type="ECO:0000259" key="5">
    <source>
        <dbReference type="Pfam" id="PF08541"/>
    </source>
</evidence>
<dbReference type="InterPro" id="IPR016039">
    <property type="entry name" value="Thiolase-like"/>
</dbReference>
<dbReference type="Proteomes" id="UP000272051">
    <property type="component" value="Unassembled WGS sequence"/>
</dbReference>
<feature type="binding site" evidence="4">
    <location>
        <position position="254"/>
    </location>
    <ligand>
        <name>(3S)-3-hydroxy-3-methylglutaryl-CoA</name>
        <dbReference type="ChEBI" id="CHEBI:43074"/>
    </ligand>
</feature>
<feature type="domain" description="Beta-ketoacyl-[acyl-carrier-protein] synthase III C-terminal" evidence="5">
    <location>
        <begin position="229"/>
        <end position="309"/>
    </location>
</feature>
<dbReference type="GO" id="GO:0003985">
    <property type="term" value="F:acetyl-CoA C-acetyltransferase activity"/>
    <property type="evidence" value="ECO:0007669"/>
    <property type="project" value="UniProtKB-UniRule"/>
</dbReference>
<evidence type="ECO:0000313" key="6">
    <source>
        <dbReference type="EMBL" id="RLE52967.1"/>
    </source>
</evidence>
<dbReference type="InterPro" id="IPR004656">
    <property type="entry name" value="HMG_CoA_Synthase"/>
</dbReference>
<comment type="function">
    <text evidence="4">Catalyzes the condensation of acetyl-CoA with acetoacetyl-CoA to form 3-hydroxy-3-methylglutaryl-CoA (HMG-CoA). Functions in the mevalonate (MVA) pathway leading to isopentenyl diphosphate (IPP), a key precursor for the biosynthesis of isoprenoid compounds that are building blocks of archaeal membrane lipids.</text>
</comment>
<comment type="caution">
    <text evidence="4">Lacks conserved residue(s) required for the propagation of feature annotation.</text>
</comment>
<feature type="active site" description="Proton donor/acceptor" evidence="4">
    <location>
        <position position="89"/>
    </location>
</feature>
<evidence type="ECO:0000256" key="4">
    <source>
        <dbReference type="HAMAP-Rule" id="MF_01409"/>
    </source>
</evidence>
<comment type="pathway">
    <text evidence="4">Metabolic intermediate biosynthesis; (R)-mevalonate biosynthesis; (R)-mevalonate from acetyl-CoA: step 2/3.</text>
</comment>
<organism evidence="6 7">
    <name type="scientific">Thermoproteota archaeon</name>
    <dbReference type="NCBI Taxonomy" id="2056631"/>
    <lineage>
        <taxon>Archaea</taxon>
        <taxon>Thermoproteota</taxon>
    </lineage>
</organism>
<dbReference type="InterPro" id="IPR013747">
    <property type="entry name" value="ACP_syn_III_C"/>
</dbReference>
<comment type="similarity">
    <text evidence="4">Belongs to the thiolase-like superfamily. Archaeal HMG-CoA synthase family.</text>
</comment>
<dbReference type="HAMAP" id="MF_01409">
    <property type="entry name" value="HMG_CoA_synth_arch"/>
    <property type="match status" value="1"/>
</dbReference>
<dbReference type="CDD" id="cd00827">
    <property type="entry name" value="init_cond_enzymes"/>
    <property type="match status" value="1"/>
</dbReference>
<feature type="active site" description="Proton donor/acceptor" evidence="4">
    <location>
        <position position="245"/>
    </location>
</feature>
<feature type="binding site" evidence="4">
    <location>
        <position position="212"/>
    </location>
    <ligand>
        <name>(3S)-3-hydroxy-3-methylglutaryl-CoA</name>
        <dbReference type="ChEBI" id="CHEBI:43074"/>
    </ligand>
</feature>
<dbReference type="Pfam" id="PF08541">
    <property type="entry name" value="ACP_syn_III_C"/>
    <property type="match status" value="1"/>
</dbReference>
<keyword evidence="2 4" id="KW-0414">Isoprene biosynthesis</keyword>
<keyword evidence="1 4" id="KW-0808">Transferase</keyword>
<feature type="binding site" evidence="4">
    <location>
        <position position="121"/>
    </location>
    <ligand>
        <name>(3S)-3-hydroxy-3-methylglutaryl-CoA</name>
        <dbReference type="ChEBI" id="CHEBI:43074"/>
    </ligand>
</feature>
<dbReference type="AlphaFoldDB" id="A0A497F0I5"/>
<feature type="binding site" evidence="4">
    <location>
        <position position="307"/>
    </location>
    <ligand>
        <name>(3S)-3-hydroxy-3-methylglutaryl-CoA</name>
        <dbReference type="ChEBI" id="CHEBI:43074"/>
    </ligand>
</feature>
<evidence type="ECO:0000313" key="7">
    <source>
        <dbReference type="Proteomes" id="UP000272051"/>
    </source>
</evidence>
<comment type="caution">
    <text evidence="6">The sequence shown here is derived from an EMBL/GenBank/DDBJ whole genome shotgun (WGS) entry which is preliminary data.</text>
</comment>
<feature type="binding site" evidence="4">
    <location>
        <position position="250"/>
    </location>
    <ligand>
        <name>CoA</name>
        <dbReference type="ChEBI" id="CHEBI:57287"/>
        <note>ligand shared with acetoacetyl-CoA thiolase</note>
    </ligand>
</feature>
<dbReference type="NCBIfam" id="TIGR00748">
    <property type="entry name" value="HMG_CoA_syn_Arc"/>
    <property type="match status" value="1"/>
</dbReference>
<feature type="binding site" evidence="4">
    <location>
        <position position="162"/>
    </location>
    <ligand>
        <name>(3S)-3-hydroxy-3-methylglutaryl-CoA</name>
        <dbReference type="ChEBI" id="CHEBI:43074"/>
    </ligand>
</feature>
<dbReference type="Gene3D" id="3.40.47.10">
    <property type="match status" value="1"/>
</dbReference>
<dbReference type="PANTHER" id="PTHR43323:SF2">
    <property type="entry name" value="HYDROXYMETHYLGLUTARYL-COA SYNTHASE"/>
    <property type="match status" value="1"/>
</dbReference>
<feature type="binding site" evidence="4">
    <location>
        <position position="245"/>
    </location>
    <ligand>
        <name>(3S)-3-hydroxy-3-methylglutaryl-CoA</name>
        <dbReference type="ChEBI" id="CHEBI:43074"/>
    </ligand>
</feature>
<evidence type="ECO:0000256" key="2">
    <source>
        <dbReference type="ARBA" id="ARBA00023229"/>
    </source>
</evidence>